<evidence type="ECO:0000313" key="1">
    <source>
        <dbReference type="EMBL" id="AFC21196.1"/>
    </source>
</evidence>
<name>K4F527_9CAUD</name>
<gene>
    <name evidence="1" type="ORF">GAP31_018</name>
</gene>
<dbReference type="Proteomes" id="UP000000458">
    <property type="component" value="Segment"/>
</dbReference>
<dbReference type="EMBL" id="JN882284">
    <property type="protein sequence ID" value="AFC21196.1"/>
    <property type="molecule type" value="Genomic_DNA"/>
</dbReference>
<accession>K4F527</accession>
<dbReference type="KEGG" id="vg:13993629"/>
<dbReference type="OrthoDB" id="25196at10239"/>
<proteinExistence type="predicted"/>
<protein>
    <submittedName>
        <fullName evidence="1">Uncharacterized protein</fullName>
    </submittedName>
</protein>
<keyword evidence="2" id="KW-1185">Reference proteome</keyword>
<organism evidence="1 2">
    <name type="scientific">Cronobacter phage vB_CsaM_GAP31</name>
    <dbReference type="NCBI Taxonomy" id="1141135"/>
    <lineage>
        <taxon>Viruses</taxon>
        <taxon>Duplodnaviria</taxon>
        <taxon>Heunggongvirae</taxon>
        <taxon>Uroviricota</taxon>
        <taxon>Caudoviricetes</taxon>
        <taxon>Vequintavirinae</taxon>
        <taxon>Seunavirus</taxon>
        <taxon>Seunavirus GAP31</taxon>
    </lineage>
</organism>
<reference evidence="1 2" key="1">
    <citation type="journal article" date="2012" name="J. Virol.">
        <title>Genome Sequence of Cronobacter sakazakii Myovirus vB_CsaM_GAP31.</title>
        <authorList>
            <person name="Abbasifar R."/>
            <person name="Kropinski A.M."/>
            <person name="Sabour P.M."/>
            <person name="Ackermann H.W."/>
            <person name="Alanis Villa A."/>
            <person name="Abbasifar A."/>
            <person name="Griffiths M.W."/>
        </authorList>
    </citation>
    <scope>NUCLEOTIDE SEQUENCE [LARGE SCALE GENOMIC DNA]</scope>
</reference>
<dbReference type="GeneID" id="13993629"/>
<sequence length="65" mass="7692">MVEFKPIPSYADVMSVEDWTNCVRVGAFIPDDGDGYWCKNDKYESNLSCWKPRPEWATHVSWYNR</sequence>
<evidence type="ECO:0000313" key="2">
    <source>
        <dbReference type="Proteomes" id="UP000000458"/>
    </source>
</evidence>
<dbReference type="RefSeq" id="YP_006986851.1">
    <property type="nucleotide sequence ID" value="NC_019400.1"/>
</dbReference>